<comment type="caution">
    <text evidence="4">The sequence shown here is derived from an EMBL/GenBank/DDBJ whole genome shotgun (WGS) entry which is preliminary data.</text>
</comment>
<accession>A0A1Y2S7A6</accession>
<keyword evidence="5" id="KW-1185">Reference proteome</keyword>
<dbReference type="Gene3D" id="3.90.470.20">
    <property type="entry name" value="4'-phosphopantetheinyl transferase domain"/>
    <property type="match status" value="2"/>
</dbReference>
<dbReference type="SUPFAM" id="SSF56214">
    <property type="entry name" value="4'-phosphopantetheinyl transferase"/>
    <property type="match status" value="2"/>
</dbReference>
<name>A0A1Y2S7A6_9GAMM</name>
<dbReference type="Pfam" id="PF01648">
    <property type="entry name" value="ACPS"/>
    <property type="match status" value="1"/>
</dbReference>
<comment type="similarity">
    <text evidence="1">Belongs to the P-Pant transferase superfamily. Gsp/Sfp/HetI/AcpT family.</text>
</comment>
<protein>
    <submittedName>
        <fullName evidence="4">4'-phosphopantetheinyl transferase</fullName>
    </submittedName>
</protein>
<organism evidence="4 5">
    <name type="scientific">Xenorhabdus vietnamensis</name>
    <dbReference type="NCBI Taxonomy" id="351656"/>
    <lineage>
        <taxon>Bacteria</taxon>
        <taxon>Pseudomonadati</taxon>
        <taxon>Pseudomonadota</taxon>
        <taxon>Gammaproteobacteria</taxon>
        <taxon>Enterobacterales</taxon>
        <taxon>Morganellaceae</taxon>
        <taxon>Xenorhabdus</taxon>
    </lineage>
</organism>
<gene>
    <name evidence="4" type="ORF">Xvie_03635</name>
</gene>
<dbReference type="GO" id="GO:0005829">
    <property type="term" value="C:cytosol"/>
    <property type="evidence" value="ECO:0007669"/>
    <property type="project" value="TreeGrafter"/>
</dbReference>
<proteinExistence type="inferred from homology"/>
<dbReference type="STRING" id="351656.Xvie_03635"/>
<dbReference type="PANTHER" id="PTHR12215">
    <property type="entry name" value="PHOSPHOPANTETHEINE TRANSFERASE"/>
    <property type="match status" value="1"/>
</dbReference>
<dbReference type="RefSeq" id="WP_086110535.1">
    <property type="nucleotide sequence ID" value="NZ_CAWNGD010000071.1"/>
</dbReference>
<evidence type="ECO:0000313" key="4">
    <source>
        <dbReference type="EMBL" id="OTA14544.1"/>
    </source>
</evidence>
<dbReference type="GO" id="GO:0000287">
    <property type="term" value="F:magnesium ion binding"/>
    <property type="evidence" value="ECO:0007669"/>
    <property type="project" value="InterPro"/>
</dbReference>
<dbReference type="PANTHER" id="PTHR12215:SF10">
    <property type="entry name" value="L-AMINOADIPATE-SEMIALDEHYDE DEHYDROGENASE-PHOSPHOPANTETHEINYL TRANSFERASE"/>
    <property type="match status" value="1"/>
</dbReference>
<reference evidence="4 5" key="1">
    <citation type="submission" date="2016-10" db="EMBL/GenBank/DDBJ databases">
        <title>Systematic genetic and metabolomic analysis of Xenorhabdus and Photorhabdus spp., highlights the requirements for a dual symbiotic and pathogenic life style.</title>
        <authorList>
            <person name="Tobias N.J."/>
            <person name="Wolff H."/>
            <person name="Djahanschiri B."/>
            <person name="Pidot S.J."/>
            <person name="Stinear T.P."/>
            <person name="Ebersberger I."/>
            <person name="Bode H.B."/>
        </authorList>
    </citation>
    <scope>NUCLEOTIDE SEQUENCE [LARGE SCALE GENOMIC DNA]</scope>
    <source>
        <strain evidence="4 5">DSM 22392</strain>
    </source>
</reference>
<keyword evidence="2 4" id="KW-0808">Transferase</keyword>
<dbReference type="GO" id="GO:0019878">
    <property type="term" value="P:lysine biosynthetic process via aminoadipic acid"/>
    <property type="evidence" value="ECO:0007669"/>
    <property type="project" value="TreeGrafter"/>
</dbReference>
<evidence type="ECO:0000256" key="2">
    <source>
        <dbReference type="ARBA" id="ARBA00022679"/>
    </source>
</evidence>
<feature type="domain" description="4'-phosphopantetheinyl transferase" evidence="3">
    <location>
        <begin position="100"/>
        <end position="205"/>
    </location>
</feature>
<dbReference type="GO" id="GO:0008897">
    <property type="term" value="F:holo-[acyl-carrier-protein] synthase activity"/>
    <property type="evidence" value="ECO:0007669"/>
    <property type="project" value="InterPro"/>
</dbReference>
<evidence type="ECO:0000313" key="5">
    <source>
        <dbReference type="Proteomes" id="UP000194350"/>
    </source>
</evidence>
<evidence type="ECO:0000259" key="3">
    <source>
        <dbReference type="Pfam" id="PF01648"/>
    </source>
</evidence>
<dbReference type="Proteomes" id="UP000194350">
    <property type="component" value="Unassembled WGS sequence"/>
</dbReference>
<dbReference type="AlphaFoldDB" id="A0A1Y2S7A6"/>
<evidence type="ECO:0000256" key="1">
    <source>
        <dbReference type="ARBA" id="ARBA00010990"/>
    </source>
</evidence>
<dbReference type="InterPro" id="IPR050559">
    <property type="entry name" value="P-Pant_transferase_sf"/>
</dbReference>
<sequence>MKSRVTYNLNSNTVFLMDFKKPIFNKNIKFDPEKDNSINISSNLLLSQIIELYCGESRGVLAIEKNAYGKPYLTNRENIWFNLSHSGSAMALLLSCAGDVGVDIECRTAQKDYAKIAHRFFHAEEKSSLSQLAPHSAQRRSHMLWCLKEAYIKAIGKGLAQPLNSFRFEISRHHVDLYEPEQLHISQRWRCQYHELDNHYGLSVCIPQGTSIDYFCLNNNEKITPNTIYY</sequence>
<dbReference type="OrthoDB" id="9808281at2"/>
<dbReference type="InterPro" id="IPR037143">
    <property type="entry name" value="4-PPantetheinyl_Trfase_dom_sf"/>
</dbReference>
<dbReference type="InterPro" id="IPR008278">
    <property type="entry name" value="4-PPantetheinyl_Trfase_dom"/>
</dbReference>
<dbReference type="EMBL" id="MUBJ01000028">
    <property type="protein sequence ID" value="OTA14544.1"/>
    <property type="molecule type" value="Genomic_DNA"/>
</dbReference>